<evidence type="ECO:0000259" key="18">
    <source>
        <dbReference type="Pfam" id="PF01059"/>
    </source>
</evidence>
<keyword evidence="9 16" id="KW-0249">Electron transport</keyword>
<dbReference type="GO" id="GO:0042773">
    <property type="term" value="P:ATP synthesis coupled electron transport"/>
    <property type="evidence" value="ECO:0007669"/>
    <property type="project" value="InterPro"/>
</dbReference>
<feature type="transmembrane region" description="Helical" evidence="16">
    <location>
        <begin position="256"/>
        <end position="277"/>
    </location>
</feature>
<feature type="transmembrane region" description="Helical" evidence="16">
    <location>
        <begin position="309"/>
        <end position="330"/>
    </location>
</feature>
<reference evidence="19" key="1">
    <citation type="submission" date="2016-11" db="EMBL/GenBank/DDBJ databases">
        <title>Next generation sequencing yields the mitochondrial genome of the critically endangered Sarothrura areysi (White-winged Flufftail).</title>
        <authorList>
            <person name="Du Plessis M.G."/>
            <person name="Dalton D.L."/>
            <person name="Smith-Robinson H.A."/>
            <person name="Kotze A."/>
        </authorList>
    </citation>
    <scope>NUCLEOTIDE SEQUENCE</scope>
</reference>
<feature type="transmembrane region" description="Helical" evidence="16">
    <location>
        <begin position="389"/>
        <end position="412"/>
    </location>
</feature>
<protein>
    <recommendedName>
        <fullName evidence="4 16">NADH-ubiquinone oxidoreductase chain 4</fullName>
        <ecNumber evidence="3 16">7.1.1.2</ecNumber>
    </recommendedName>
</protein>
<keyword evidence="13 16" id="KW-0496">Mitochondrion</keyword>
<evidence type="ECO:0000313" key="19">
    <source>
        <dbReference type="EMBL" id="ARA90974.1"/>
    </source>
</evidence>
<evidence type="ECO:0000256" key="14">
    <source>
        <dbReference type="ARBA" id="ARBA00023136"/>
    </source>
</evidence>
<evidence type="ECO:0000256" key="5">
    <source>
        <dbReference type="ARBA" id="ARBA00022448"/>
    </source>
</evidence>
<dbReference type="Pfam" id="PF01059">
    <property type="entry name" value="Oxidored_q5_N"/>
    <property type="match status" value="1"/>
</dbReference>
<feature type="transmembrane region" description="Helical" evidence="16">
    <location>
        <begin position="223"/>
        <end position="244"/>
    </location>
</feature>
<comment type="function">
    <text evidence="16">Core subunit of the mitochondrial membrane respiratory chain NADH dehydrogenase (Complex I) which catalyzes electron transfer from NADH through the respiratory chain, using ubiquinone as an electron acceptor. Essential for the catalytic activity and assembly of complex I.</text>
</comment>
<evidence type="ECO:0000256" key="7">
    <source>
        <dbReference type="ARBA" id="ARBA00022692"/>
    </source>
</evidence>
<feature type="domain" description="NADH:ubiquinone oxidoreductase chain 4 N-terminal" evidence="18">
    <location>
        <begin position="1"/>
        <end position="109"/>
    </location>
</feature>
<gene>
    <name evidence="19" type="primary">ND4</name>
</gene>
<dbReference type="InterPro" id="IPR010227">
    <property type="entry name" value="NADH_Q_OxRdtase_chainM/4"/>
</dbReference>
<dbReference type="GO" id="GO:0015990">
    <property type="term" value="P:electron transport coupled proton transport"/>
    <property type="evidence" value="ECO:0007669"/>
    <property type="project" value="TreeGrafter"/>
</dbReference>
<dbReference type="GO" id="GO:0003954">
    <property type="term" value="F:NADH dehydrogenase activity"/>
    <property type="evidence" value="ECO:0007669"/>
    <property type="project" value="TreeGrafter"/>
</dbReference>
<keyword evidence="6 16" id="KW-0679">Respiratory chain</keyword>
<evidence type="ECO:0000256" key="2">
    <source>
        <dbReference type="ARBA" id="ARBA00009025"/>
    </source>
</evidence>
<dbReference type="PANTHER" id="PTHR43507:SF20">
    <property type="entry name" value="NADH-UBIQUINONE OXIDOREDUCTASE CHAIN 4"/>
    <property type="match status" value="1"/>
</dbReference>
<evidence type="ECO:0000256" key="15">
    <source>
        <dbReference type="ARBA" id="ARBA00049551"/>
    </source>
</evidence>
<evidence type="ECO:0000259" key="17">
    <source>
        <dbReference type="Pfam" id="PF00361"/>
    </source>
</evidence>
<feature type="transmembrane region" description="Helical" evidence="16">
    <location>
        <begin position="192"/>
        <end position="216"/>
    </location>
</feature>
<evidence type="ECO:0000256" key="8">
    <source>
        <dbReference type="ARBA" id="ARBA00022967"/>
    </source>
</evidence>
<feature type="transmembrane region" description="Helical" evidence="16">
    <location>
        <begin position="145"/>
        <end position="167"/>
    </location>
</feature>
<keyword evidence="11 16" id="KW-0520">NAD</keyword>
<evidence type="ECO:0000256" key="1">
    <source>
        <dbReference type="ARBA" id="ARBA00004225"/>
    </source>
</evidence>
<keyword evidence="12 16" id="KW-0830">Ubiquinone</keyword>
<evidence type="ECO:0000256" key="9">
    <source>
        <dbReference type="ARBA" id="ARBA00022982"/>
    </source>
</evidence>
<dbReference type="InterPro" id="IPR000260">
    <property type="entry name" value="NADH4_N"/>
</dbReference>
<keyword evidence="7 16" id="KW-0812">Transmembrane</keyword>
<proteinExistence type="inferred from homology"/>
<comment type="catalytic activity">
    <reaction evidence="15 16">
        <text>a ubiquinone + NADH + 5 H(+)(in) = a ubiquinol + NAD(+) + 4 H(+)(out)</text>
        <dbReference type="Rhea" id="RHEA:29091"/>
        <dbReference type="Rhea" id="RHEA-COMP:9565"/>
        <dbReference type="Rhea" id="RHEA-COMP:9566"/>
        <dbReference type="ChEBI" id="CHEBI:15378"/>
        <dbReference type="ChEBI" id="CHEBI:16389"/>
        <dbReference type="ChEBI" id="CHEBI:17976"/>
        <dbReference type="ChEBI" id="CHEBI:57540"/>
        <dbReference type="ChEBI" id="CHEBI:57945"/>
        <dbReference type="EC" id="7.1.1.2"/>
    </reaction>
</comment>
<organism evidence="19">
    <name type="scientific">Sarothrura ayresi</name>
    <name type="common">White-winged flufftail</name>
    <dbReference type="NCBI Taxonomy" id="1970743"/>
    <lineage>
        <taxon>Eukaryota</taxon>
        <taxon>Metazoa</taxon>
        <taxon>Chordata</taxon>
        <taxon>Craniata</taxon>
        <taxon>Vertebrata</taxon>
        <taxon>Euteleostomi</taxon>
        <taxon>Archelosauria</taxon>
        <taxon>Archosauria</taxon>
        <taxon>Dinosauria</taxon>
        <taxon>Saurischia</taxon>
        <taxon>Theropoda</taxon>
        <taxon>Coelurosauria</taxon>
        <taxon>Aves</taxon>
        <taxon>Neognathae</taxon>
        <taxon>Neoaves</taxon>
        <taxon>Gruiformes</taxon>
        <taxon>Rallidae</taxon>
        <taxon>Sarothrura</taxon>
    </lineage>
</organism>
<accession>A0A1V0D8F0</accession>
<comment type="similarity">
    <text evidence="2 16">Belongs to the complex I subunit 4 family.</text>
</comment>
<evidence type="ECO:0000256" key="3">
    <source>
        <dbReference type="ARBA" id="ARBA00012944"/>
    </source>
</evidence>
<keyword evidence="5 16" id="KW-0813">Transport</keyword>
<feature type="domain" description="NADH:quinone oxidoreductase/Mrp antiporter transmembrane" evidence="17">
    <location>
        <begin position="113"/>
        <end position="403"/>
    </location>
</feature>
<evidence type="ECO:0000256" key="4">
    <source>
        <dbReference type="ARBA" id="ARBA00021006"/>
    </source>
</evidence>
<evidence type="ECO:0000256" key="16">
    <source>
        <dbReference type="RuleBase" id="RU003297"/>
    </source>
</evidence>
<name>A0A1V0D8F0_9GRUI</name>
<dbReference type="GO" id="GO:0008137">
    <property type="term" value="F:NADH dehydrogenase (ubiquinone) activity"/>
    <property type="evidence" value="ECO:0007669"/>
    <property type="project" value="UniProtKB-UniRule"/>
</dbReference>
<dbReference type="EMBL" id="KY075897">
    <property type="protein sequence ID" value="ARA90974.1"/>
    <property type="molecule type" value="Genomic_DNA"/>
</dbReference>
<dbReference type="RefSeq" id="YP_009354476.1">
    <property type="nucleotide sequence ID" value="NC_034316.1"/>
</dbReference>
<evidence type="ECO:0000256" key="6">
    <source>
        <dbReference type="ARBA" id="ARBA00022660"/>
    </source>
</evidence>
<evidence type="ECO:0000256" key="13">
    <source>
        <dbReference type="ARBA" id="ARBA00023128"/>
    </source>
</evidence>
<dbReference type="GO" id="GO:0031966">
    <property type="term" value="C:mitochondrial membrane"/>
    <property type="evidence" value="ECO:0007669"/>
    <property type="project" value="UniProtKB-SubCell"/>
</dbReference>
<comment type="subcellular location">
    <subcellularLocation>
        <location evidence="1 16">Mitochondrion membrane</location>
        <topology evidence="1 16">Multi-pass membrane protein</topology>
    </subcellularLocation>
</comment>
<sequence length="454" mass="50869">MLKIIIPLIMLVPTTLLTPPKFLWSSTTTHSLLIATLSLQWLVPTYYPYKNLTQLTGIDQTSAPLMTLSCWLLPLMIMASQNHLQQEPLSRKRTFITTMIMIQPFIILAFSTTELTMFYISFEATLIPTLILITRWGNQPERLNAGIYLMLYTLISSLPLLIAILHLHTQTGTLHLTTLELTHYTQPNPQTYLLSSLALLTAFMVKAPLYGLHLWLPKAHVEAPIAGSMLLAALLLKLGGYGIMRITILTNPLPNSIHYPFLTLALWGALMTSSICLRQTDLKALIAYSSVSHMGLVIAATTIQTQWSFSGAMMLMISHGLTSSMLFCLANTNYERTHSRILLLTRGLQPLLPLMSTWWLLANLTNMALPPTTNLMAELTIMTALFNWSYPTIALTGLATFLTAFYTLFMLLTTQRGTLPTHIASIQNSNTREHLLMTLHIIPLLLLILKPELI</sequence>
<dbReference type="InterPro" id="IPR001750">
    <property type="entry name" value="ND/Mrp_TM"/>
</dbReference>
<keyword evidence="8" id="KW-1278">Translocase</keyword>
<geneLocation type="mitochondrion" evidence="19"/>
<dbReference type="GeneID" id="32230693"/>
<dbReference type="CTD" id="4538"/>
<evidence type="ECO:0000256" key="12">
    <source>
        <dbReference type="ARBA" id="ARBA00023075"/>
    </source>
</evidence>
<dbReference type="AlphaFoldDB" id="A0A1V0D8F0"/>
<dbReference type="PANTHER" id="PTHR43507">
    <property type="entry name" value="NADH-UBIQUINONE OXIDOREDUCTASE CHAIN 4"/>
    <property type="match status" value="1"/>
</dbReference>
<feature type="transmembrane region" description="Helical" evidence="16">
    <location>
        <begin position="284"/>
        <end position="303"/>
    </location>
</feature>
<dbReference type="GO" id="GO:0048039">
    <property type="term" value="F:ubiquinone binding"/>
    <property type="evidence" value="ECO:0007669"/>
    <property type="project" value="TreeGrafter"/>
</dbReference>
<keyword evidence="10 16" id="KW-1133">Transmembrane helix</keyword>
<dbReference type="NCBIfam" id="TIGR01972">
    <property type="entry name" value="NDH_I_M"/>
    <property type="match status" value="1"/>
</dbReference>
<dbReference type="PRINTS" id="PR01437">
    <property type="entry name" value="NUOXDRDTASE4"/>
</dbReference>
<dbReference type="Pfam" id="PF00361">
    <property type="entry name" value="Proton_antipo_M"/>
    <property type="match status" value="1"/>
</dbReference>
<keyword evidence="14 16" id="KW-0472">Membrane</keyword>
<dbReference type="EC" id="7.1.1.2" evidence="3 16"/>
<dbReference type="InterPro" id="IPR003918">
    <property type="entry name" value="NADH_UbQ_OxRdtase"/>
</dbReference>
<evidence type="ECO:0000256" key="11">
    <source>
        <dbReference type="ARBA" id="ARBA00023027"/>
    </source>
</evidence>
<evidence type="ECO:0000256" key="10">
    <source>
        <dbReference type="ARBA" id="ARBA00022989"/>
    </source>
</evidence>